<sequence>MIHPRHSVQIPISAALLIGALMTCTGGGAGTSLLAQAGATISTQAEGAHIDALTGIAPNWKTANETVARATRNLGTGGAVGSRNVIASARGLTSLPVTVNAQASGSVGFDLSLSGDKLPVIPGTGARLTVNLKRTGGLTSAVTLTLEGLPVGTSAAPVSVAEGQTSVTMTVSAAVNAPHSFPTAVILKAVSGSQIVSKSVTVTVRGPAGSQDTTFGRGGTSVVDFAGKDDYATALVGQPDGKIVLAGYAPGVSGEGITFALTRLGRDGALDTTFGTGGKVRVNFGAGNDQAYAVALQPGGKIVVAGFADVEGNRDFAAARLNADGSLDTNFGTGGRVTAAIGTAEDRAYALAVQPDGKIVLGGTSNSGGASGLDFALVRLTAGGSLDSSFGSGGKVVSAVAQGSASDSVYALALHEGSILAAGGESDFMLAKYSASGTLDKAFGTGGKLSGLFGSSVGRARGLALTKVGGQPRLIVAGNAGNNTAAVRLTLNGSLDSSFGDAGKKVIAVHAVQWDEASSVAVQNDGKVVLAGWANDATTTSNFSVVRLTEAGQPDPDFGSGGTVLTPLAPAGKNDLGRAVLLQPDERIPAIRVIVAGDRVPGFSDFAATRYWP</sequence>
<evidence type="ECO:0008006" key="3">
    <source>
        <dbReference type="Google" id="ProtNLM"/>
    </source>
</evidence>
<reference evidence="1 2" key="1">
    <citation type="submission" date="2024-09" db="EMBL/GenBank/DDBJ databases">
        <authorList>
            <person name="Sun Q."/>
            <person name="Mori K."/>
        </authorList>
    </citation>
    <scope>NUCLEOTIDE SEQUENCE [LARGE SCALE GENOMIC DNA]</scope>
    <source>
        <strain evidence="1 2">JCM 13503</strain>
    </source>
</reference>
<dbReference type="NCBIfam" id="TIGR02608">
    <property type="entry name" value="delta_60_rpt"/>
    <property type="match status" value="6"/>
</dbReference>
<organism evidence="1 2">
    <name type="scientific">Deinococcus oregonensis</name>
    <dbReference type="NCBI Taxonomy" id="1805970"/>
    <lineage>
        <taxon>Bacteria</taxon>
        <taxon>Thermotogati</taxon>
        <taxon>Deinococcota</taxon>
        <taxon>Deinococci</taxon>
        <taxon>Deinococcales</taxon>
        <taxon>Deinococcaceae</taxon>
        <taxon>Deinococcus</taxon>
    </lineage>
</organism>
<dbReference type="SUPFAM" id="SSF101898">
    <property type="entry name" value="NHL repeat"/>
    <property type="match status" value="1"/>
</dbReference>
<dbReference type="EMBL" id="JBHLYR010000010">
    <property type="protein sequence ID" value="MFB9990921.1"/>
    <property type="molecule type" value="Genomic_DNA"/>
</dbReference>
<evidence type="ECO:0000313" key="2">
    <source>
        <dbReference type="Proteomes" id="UP001589733"/>
    </source>
</evidence>
<dbReference type="RefSeq" id="WP_380005350.1">
    <property type="nucleotide sequence ID" value="NZ_JBHLYR010000010.1"/>
</dbReference>
<evidence type="ECO:0000313" key="1">
    <source>
        <dbReference type="EMBL" id="MFB9990921.1"/>
    </source>
</evidence>
<proteinExistence type="predicted"/>
<dbReference type="Proteomes" id="UP001589733">
    <property type="component" value="Unassembled WGS sequence"/>
</dbReference>
<name>A0ABV6AXJ0_9DEIO</name>
<dbReference type="InterPro" id="IPR013431">
    <property type="entry name" value="Delta_60_rpt"/>
</dbReference>
<accession>A0ABV6AXJ0</accession>
<keyword evidence="2" id="KW-1185">Reference proteome</keyword>
<protein>
    <recommendedName>
        <fullName evidence="3">Delta-60 repeat domain-containing protein</fullName>
    </recommendedName>
</protein>
<comment type="caution">
    <text evidence="1">The sequence shown here is derived from an EMBL/GenBank/DDBJ whole genome shotgun (WGS) entry which is preliminary data.</text>
</comment>
<dbReference type="Gene3D" id="2.80.10.50">
    <property type="match status" value="3"/>
</dbReference>
<dbReference type="Pfam" id="PF17164">
    <property type="entry name" value="DUF5122"/>
    <property type="match status" value="5"/>
</dbReference>
<gene>
    <name evidence="1" type="ORF">ACFFLM_02850</name>
</gene>